<dbReference type="Gene3D" id="1.20.1730.10">
    <property type="entry name" value="Sodium/glucose cotransporter"/>
    <property type="match status" value="1"/>
</dbReference>
<evidence type="ECO:0000256" key="1">
    <source>
        <dbReference type="ARBA" id="ARBA00004141"/>
    </source>
</evidence>
<dbReference type="CDD" id="cd11477">
    <property type="entry name" value="SLC5sbd_u1"/>
    <property type="match status" value="1"/>
</dbReference>
<feature type="transmembrane region" description="Helical" evidence="7">
    <location>
        <begin position="186"/>
        <end position="203"/>
    </location>
</feature>
<evidence type="ECO:0000313" key="9">
    <source>
        <dbReference type="Proteomes" id="UP000183209"/>
    </source>
</evidence>
<dbReference type="EMBL" id="FPAG01000003">
    <property type="protein sequence ID" value="SFS66310.1"/>
    <property type="molecule type" value="Genomic_DNA"/>
</dbReference>
<dbReference type="GO" id="GO:0005886">
    <property type="term" value="C:plasma membrane"/>
    <property type="evidence" value="ECO:0007669"/>
    <property type="project" value="TreeGrafter"/>
</dbReference>
<dbReference type="InterPro" id="IPR038377">
    <property type="entry name" value="Na/Glc_symporter_sf"/>
</dbReference>
<organism evidence="8 9">
    <name type="scientific">Zhouia amylolytica</name>
    <dbReference type="NCBI Taxonomy" id="376730"/>
    <lineage>
        <taxon>Bacteria</taxon>
        <taxon>Pseudomonadati</taxon>
        <taxon>Bacteroidota</taxon>
        <taxon>Flavobacteriia</taxon>
        <taxon>Flavobacteriales</taxon>
        <taxon>Flavobacteriaceae</taxon>
        <taxon>Zhouia</taxon>
    </lineage>
</organism>
<dbReference type="AlphaFoldDB" id="A0A1I6RNX7"/>
<keyword evidence="3 7" id="KW-0812">Transmembrane</keyword>
<dbReference type="PANTHER" id="PTHR11819:SF77">
    <property type="entry name" value="SODIUM_GLUCOSE COTRANSPORT PROTEIN"/>
    <property type="match status" value="1"/>
</dbReference>
<dbReference type="PANTHER" id="PTHR11819">
    <property type="entry name" value="SOLUTE CARRIER FAMILY 5"/>
    <property type="match status" value="1"/>
</dbReference>
<feature type="transmembrane region" description="Helical" evidence="7">
    <location>
        <begin position="558"/>
        <end position="580"/>
    </location>
</feature>
<evidence type="ECO:0000256" key="7">
    <source>
        <dbReference type="SAM" id="Phobius"/>
    </source>
</evidence>
<comment type="similarity">
    <text evidence="2 6">Belongs to the sodium:solute symporter (SSF) (TC 2.A.21) family.</text>
</comment>
<feature type="transmembrane region" description="Helical" evidence="7">
    <location>
        <begin position="392"/>
        <end position="411"/>
    </location>
</feature>
<comment type="subcellular location">
    <subcellularLocation>
        <location evidence="1">Membrane</location>
        <topology evidence="1">Multi-pass membrane protein</topology>
    </subcellularLocation>
</comment>
<feature type="transmembrane region" description="Helical" evidence="7">
    <location>
        <begin position="79"/>
        <end position="96"/>
    </location>
</feature>
<feature type="transmembrane region" description="Helical" evidence="7">
    <location>
        <begin position="417"/>
        <end position="438"/>
    </location>
</feature>
<feature type="transmembrane region" description="Helical" evidence="7">
    <location>
        <begin position="491"/>
        <end position="509"/>
    </location>
</feature>
<feature type="transmembrane region" description="Helical" evidence="7">
    <location>
        <begin position="162"/>
        <end position="179"/>
    </location>
</feature>
<keyword evidence="5 7" id="KW-0472">Membrane</keyword>
<name>A0A1I6RNX7_9FLAO</name>
<reference evidence="8 9" key="1">
    <citation type="submission" date="2016-10" db="EMBL/GenBank/DDBJ databases">
        <authorList>
            <person name="de Groot N.N."/>
        </authorList>
    </citation>
    <scope>NUCLEOTIDE SEQUENCE [LARGE SCALE GENOMIC DNA]</scope>
    <source>
        <strain evidence="8 9">CGMCC 1.6114</strain>
    </source>
</reference>
<feature type="transmembrane region" description="Helical" evidence="7">
    <location>
        <begin position="237"/>
        <end position="256"/>
    </location>
</feature>
<feature type="transmembrane region" description="Helical" evidence="7">
    <location>
        <begin position="586"/>
        <end position="604"/>
    </location>
</feature>
<evidence type="ECO:0000256" key="3">
    <source>
        <dbReference type="ARBA" id="ARBA00022692"/>
    </source>
</evidence>
<dbReference type="GO" id="GO:0005412">
    <property type="term" value="F:D-glucose:sodium symporter activity"/>
    <property type="evidence" value="ECO:0007669"/>
    <property type="project" value="TreeGrafter"/>
</dbReference>
<dbReference type="OrthoDB" id="9814523at2"/>
<accession>A0A1I6RNX7</accession>
<feature type="transmembrane region" description="Helical" evidence="7">
    <location>
        <begin position="450"/>
        <end position="471"/>
    </location>
</feature>
<keyword evidence="4 7" id="KW-1133">Transmembrane helix</keyword>
<feature type="transmembrane region" description="Helical" evidence="7">
    <location>
        <begin position="39"/>
        <end position="59"/>
    </location>
</feature>
<evidence type="ECO:0000256" key="6">
    <source>
        <dbReference type="RuleBase" id="RU362091"/>
    </source>
</evidence>
<evidence type="ECO:0000256" key="4">
    <source>
        <dbReference type="ARBA" id="ARBA00022989"/>
    </source>
</evidence>
<feature type="transmembrane region" description="Helical" evidence="7">
    <location>
        <begin position="277"/>
        <end position="293"/>
    </location>
</feature>
<dbReference type="InterPro" id="IPR001734">
    <property type="entry name" value="Na/solute_symporter"/>
</dbReference>
<feature type="transmembrane region" description="Helical" evidence="7">
    <location>
        <begin position="6"/>
        <end position="27"/>
    </location>
</feature>
<evidence type="ECO:0000256" key="5">
    <source>
        <dbReference type="ARBA" id="ARBA00023136"/>
    </source>
</evidence>
<dbReference type="RefSeq" id="WP_074977633.1">
    <property type="nucleotide sequence ID" value="NZ_FPAG01000003.1"/>
</dbReference>
<sequence>MITLTTLDYILIFSFFAITLFIGIWVSKKSGKSSSEYFLSGRTMPWWLLGLSMVATTFSTDTPNLVTDIVRTNGVSGNWVWWAFLITGLLTVFVYAKLWRKSNVSTDIEFYELRYGGKPAKFLRGFRAVYLGVVFNILAMSGVTLAAIKIGQIMLGLSPLETVGYAGLVTVVFSAVGGFKGVVYTDFILFFVAMVGGIGAAYYCVNLPEIGGVANLVSHENVIDKLSILPSFDNKELFITVLIIPLAVQWWSAWYPGAEPGGGGYIAQRMLAAKNENHAIGATFFFNIMHYALRPWPWIIVALSSLVLFPDIASIHEAFPNVAEDKLGHDLAYSAMLTKLPAGLLGLVLASLIAAYMSTISTHLNWGSSYVVYDFYARYIEKDASQKRLVAVGRLSTVLLMVVSAAIALLLTNALQIFDYILTFGAGTGLIFILRWFWWRINAWSEIAAMFSSGIISLLINLTPLGLVLFGGLDETTSETVVGLMPAWAKYPFVVLVTTVIWVAVTFLTRPEKNSTLFNFYKRTQPGGPGWDKVVGEAVTEGEDIVDAREKWSVPSGILAMLLGCVVIYSALFATGYWIYGKQTMAIVLTVVVLIGSYLLSKLWKKIKATIF</sequence>
<proteinExistence type="inferred from homology"/>
<gene>
    <name evidence="8" type="ORF">SAMN04487906_1197</name>
</gene>
<dbReference type="Proteomes" id="UP000183209">
    <property type="component" value="Unassembled WGS sequence"/>
</dbReference>
<evidence type="ECO:0000256" key="2">
    <source>
        <dbReference type="ARBA" id="ARBA00006434"/>
    </source>
</evidence>
<feature type="transmembrane region" description="Helical" evidence="7">
    <location>
        <begin position="128"/>
        <end position="150"/>
    </location>
</feature>
<protein>
    <submittedName>
        <fullName evidence="8">Na+/proline symporter</fullName>
    </submittedName>
</protein>
<dbReference type="PROSITE" id="PS50283">
    <property type="entry name" value="NA_SOLUT_SYMP_3"/>
    <property type="match status" value="1"/>
</dbReference>
<dbReference type="Pfam" id="PF00474">
    <property type="entry name" value="SSF"/>
    <property type="match status" value="1"/>
</dbReference>
<evidence type="ECO:0000313" key="8">
    <source>
        <dbReference type="EMBL" id="SFS66310.1"/>
    </source>
</evidence>